<sequence>MTNETSIEFAKPDFLNGRFGNPKSFKDWKGLPSPKDVFKWKALEHNLSLIPKEEILEKSLPVISPEFDLKCDLSATWLGHATVFVHLEGINFITDPVFATRASPSRFFGPRRYRRCPCKFNELPEINIGVISHNHYDHLDSEAVKKISLLNPKMTWFVPLGLKTFMDSIVGGVKVIEKNWGETEKINFNGKEFTVLCTPAQHWSQRGVFDRFKTLWSGWALLGPNYKFFYTGDTGFCEEEYKKLGNKYGPFQLAAIPIGCYCPRWFMQSQHINPEEAVAIHKHIKAEHTMGIHWGTYEMGSNEPYMEPRELFLKAAENLPEGEVFTVGHGVTWKYEQK</sequence>
<reference evidence="2" key="1">
    <citation type="submission" date="2022-11" db="UniProtKB">
        <authorList>
            <consortium name="WormBaseParasite"/>
        </authorList>
    </citation>
    <scope>IDENTIFICATION</scope>
</reference>
<evidence type="ECO:0000313" key="1">
    <source>
        <dbReference type="Proteomes" id="UP000887579"/>
    </source>
</evidence>
<dbReference type="Proteomes" id="UP000887579">
    <property type="component" value="Unplaced"/>
</dbReference>
<proteinExistence type="predicted"/>
<name>A0AC34GNH0_9BILA</name>
<evidence type="ECO:0000313" key="2">
    <source>
        <dbReference type="WBParaSite" id="ES5_v2.g4753.t1"/>
    </source>
</evidence>
<organism evidence="1 2">
    <name type="scientific">Panagrolaimus sp. ES5</name>
    <dbReference type="NCBI Taxonomy" id="591445"/>
    <lineage>
        <taxon>Eukaryota</taxon>
        <taxon>Metazoa</taxon>
        <taxon>Ecdysozoa</taxon>
        <taxon>Nematoda</taxon>
        <taxon>Chromadorea</taxon>
        <taxon>Rhabditida</taxon>
        <taxon>Tylenchina</taxon>
        <taxon>Panagrolaimomorpha</taxon>
        <taxon>Panagrolaimoidea</taxon>
        <taxon>Panagrolaimidae</taxon>
        <taxon>Panagrolaimus</taxon>
    </lineage>
</organism>
<dbReference type="WBParaSite" id="ES5_v2.g4753.t1">
    <property type="protein sequence ID" value="ES5_v2.g4753.t1"/>
    <property type="gene ID" value="ES5_v2.g4753"/>
</dbReference>
<accession>A0AC34GNH0</accession>
<protein>
    <submittedName>
        <fullName evidence="2">N-acetylphosphatidylethanolamine-hydrolyzing phospholipase D</fullName>
    </submittedName>
</protein>